<evidence type="ECO:0000259" key="11">
    <source>
        <dbReference type="Pfam" id="PF01134"/>
    </source>
</evidence>
<keyword evidence="8 10" id="KW-0521">NADP</keyword>
<name>A0A222EPS6_9MOLU</name>
<comment type="catalytic activity">
    <reaction evidence="10">
        <text>uridine(54) in tRNA + (6R)-5,10-methylene-5,6,7,8-tetrahydrofolate + NADH + H(+) = 5-methyluridine(54) in tRNA + (6S)-5,6,7,8-tetrahydrofolate + NAD(+)</text>
        <dbReference type="Rhea" id="RHEA:16873"/>
        <dbReference type="Rhea" id="RHEA-COMP:10167"/>
        <dbReference type="Rhea" id="RHEA-COMP:10193"/>
        <dbReference type="ChEBI" id="CHEBI:15378"/>
        <dbReference type="ChEBI" id="CHEBI:15636"/>
        <dbReference type="ChEBI" id="CHEBI:57453"/>
        <dbReference type="ChEBI" id="CHEBI:57540"/>
        <dbReference type="ChEBI" id="CHEBI:57945"/>
        <dbReference type="ChEBI" id="CHEBI:65315"/>
        <dbReference type="ChEBI" id="CHEBI:74447"/>
        <dbReference type="EC" id="2.1.1.74"/>
    </reaction>
</comment>
<gene>
    <name evidence="12" type="primary">gid</name>
    <name evidence="10" type="synonym">trmFO</name>
    <name evidence="12" type="ORF">SCORR_v1c07550</name>
</gene>
<evidence type="ECO:0000313" key="13">
    <source>
        <dbReference type="Proteomes" id="UP000203229"/>
    </source>
</evidence>
<evidence type="ECO:0000256" key="8">
    <source>
        <dbReference type="ARBA" id="ARBA00022857"/>
    </source>
</evidence>
<dbReference type="HAMAP" id="MF_01037">
    <property type="entry name" value="TrmFO"/>
    <property type="match status" value="1"/>
</dbReference>
<evidence type="ECO:0000256" key="7">
    <source>
        <dbReference type="ARBA" id="ARBA00022827"/>
    </source>
</evidence>
<keyword evidence="5 10" id="KW-0808">Transferase</keyword>
<dbReference type="GO" id="GO:0005829">
    <property type="term" value="C:cytosol"/>
    <property type="evidence" value="ECO:0007669"/>
    <property type="project" value="TreeGrafter"/>
</dbReference>
<dbReference type="AlphaFoldDB" id="A0A222EPS6"/>
<feature type="domain" description="MnmG N-terminal" evidence="11">
    <location>
        <begin position="5"/>
        <end position="369"/>
    </location>
</feature>
<proteinExistence type="inferred from homology"/>
<evidence type="ECO:0000256" key="3">
    <source>
        <dbReference type="ARBA" id="ARBA00022603"/>
    </source>
</evidence>
<dbReference type="Proteomes" id="UP000203229">
    <property type="component" value="Chromosome"/>
</dbReference>
<dbReference type="Gene3D" id="3.50.50.60">
    <property type="entry name" value="FAD/NAD(P)-binding domain"/>
    <property type="match status" value="2"/>
</dbReference>
<comment type="subcellular location">
    <subcellularLocation>
        <location evidence="10">Cytoplasm</location>
    </subcellularLocation>
</comment>
<comment type="cofactor">
    <cofactor evidence="1 10">
        <name>FAD</name>
        <dbReference type="ChEBI" id="CHEBI:57692"/>
    </cofactor>
</comment>
<evidence type="ECO:0000313" key="12">
    <source>
        <dbReference type="EMBL" id="ASP28527.1"/>
    </source>
</evidence>
<evidence type="ECO:0000256" key="2">
    <source>
        <dbReference type="ARBA" id="ARBA00022490"/>
    </source>
</evidence>
<dbReference type="EMBL" id="CP022535">
    <property type="protein sequence ID" value="ASP28527.1"/>
    <property type="molecule type" value="Genomic_DNA"/>
</dbReference>
<dbReference type="PANTHER" id="PTHR11806">
    <property type="entry name" value="GLUCOSE INHIBITED DIVISION PROTEIN A"/>
    <property type="match status" value="1"/>
</dbReference>
<dbReference type="NCBIfam" id="TIGR00137">
    <property type="entry name" value="gid_trmFO"/>
    <property type="match status" value="1"/>
</dbReference>
<dbReference type="KEGG" id="scou:SCORR_v1c07550"/>
<dbReference type="PROSITE" id="PS51257">
    <property type="entry name" value="PROKAR_LIPOPROTEIN"/>
    <property type="match status" value="1"/>
</dbReference>
<dbReference type="RefSeq" id="WP_094049347.1">
    <property type="nucleotide sequence ID" value="NZ_CP022535.1"/>
</dbReference>
<dbReference type="InterPro" id="IPR004417">
    <property type="entry name" value="TrmFO"/>
</dbReference>
<keyword evidence="2 10" id="KW-0963">Cytoplasm</keyword>
<dbReference type="PANTHER" id="PTHR11806:SF2">
    <property type="entry name" value="METHYLENETETRAHYDROFOLATE--TRNA-(URACIL-5-)-METHYLTRANSFERASE TRMFO"/>
    <property type="match status" value="1"/>
</dbReference>
<keyword evidence="9 10" id="KW-0520">NAD</keyword>
<evidence type="ECO:0000256" key="4">
    <source>
        <dbReference type="ARBA" id="ARBA00022630"/>
    </source>
</evidence>
<keyword evidence="3 10" id="KW-0489">Methyltransferase</keyword>
<dbReference type="InterPro" id="IPR002218">
    <property type="entry name" value="MnmG-rel"/>
</dbReference>
<keyword evidence="6 10" id="KW-0819">tRNA processing</keyword>
<evidence type="ECO:0000256" key="5">
    <source>
        <dbReference type="ARBA" id="ARBA00022679"/>
    </source>
</evidence>
<comment type="similarity">
    <text evidence="10">Belongs to the MnmG family. TrmFO subfamily.</text>
</comment>
<dbReference type="GO" id="GO:0030488">
    <property type="term" value="P:tRNA methylation"/>
    <property type="evidence" value="ECO:0007669"/>
    <property type="project" value="TreeGrafter"/>
</dbReference>
<dbReference type="NCBIfam" id="NF003739">
    <property type="entry name" value="PRK05335.1"/>
    <property type="match status" value="1"/>
</dbReference>
<dbReference type="EC" id="2.1.1.74" evidence="10"/>
<keyword evidence="7 10" id="KW-0274">FAD</keyword>
<sequence length="441" mass="50169">MKKTVNIIGAGLSGCEAAWQLANRGINVNLYEMKSVKKNPVQNLDYFAELVCSNSLRSNDLKNAVGTLKRELELFNSLIIQSANECAIPGGQSLTVDRESFSKTITKKIKNHPNINVIKKEVVSIDRECINIIASGPLTSPLLQQEITNIIGKEYFYFFDAVAPIIKLESINMNICFKKNRYDKGETKDYINCPMNKEQYELFYNELIKAETIDLHLDDETNLKFFEGCMPVEAMAKRGFKTLLYGPLKPAGISNKDGSKNYAIVQLRQDNAKDSLYNLVGFQTNLKFNEQKRIFRLIPGLENAEFIRYGVMHKNNFINSPILLNEYNQLKSNQNIFFVGQITGVEGYVESTSSGLIAALNVYQLLSEKKMVSFPKTTVMGSLQSYIINTNVDDFQPMKANWGIVENLHIDKKIKKEIKKELYSNRAINDLQHFIKLNKFN</sequence>
<dbReference type="InterPro" id="IPR036188">
    <property type="entry name" value="FAD/NAD-bd_sf"/>
</dbReference>
<dbReference type="GO" id="GO:0002098">
    <property type="term" value="P:tRNA wobble uridine modification"/>
    <property type="evidence" value="ECO:0007669"/>
    <property type="project" value="TreeGrafter"/>
</dbReference>
<accession>A0A222EPS6</accession>
<dbReference type="GO" id="GO:0050660">
    <property type="term" value="F:flavin adenine dinucleotide binding"/>
    <property type="evidence" value="ECO:0007669"/>
    <property type="project" value="UniProtKB-UniRule"/>
</dbReference>
<dbReference type="InterPro" id="IPR040131">
    <property type="entry name" value="MnmG_N"/>
</dbReference>
<evidence type="ECO:0000256" key="10">
    <source>
        <dbReference type="HAMAP-Rule" id="MF_01037"/>
    </source>
</evidence>
<comment type="catalytic activity">
    <reaction evidence="10">
        <text>uridine(54) in tRNA + (6R)-5,10-methylene-5,6,7,8-tetrahydrofolate + NADPH + H(+) = 5-methyluridine(54) in tRNA + (6S)-5,6,7,8-tetrahydrofolate + NADP(+)</text>
        <dbReference type="Rhea" id="RHEA:62372"/>
        <dbReference type="Rhea" id="RHEA-COMP:10167"/>
        <dbReference type="Rhea" id="RHEA-COMP:10193"/>
        <dbReference type="ChEBI" id="CHEBI:15378"/>
        <dbReference type="ChEBI" id="CHEBI:15636"/>
        <dbReference type="ChEBI" id="CHEBI:57453"/>
        <dbReference type="ChEBI" id="CHEBI:57783"/>
        <dbReference type="ChEBI" id="CHEBI:58349"/>
        <dbReference type="ChEBI" id="CHEBI:65315"/>
        <dbReference type="ChEBI" id="CHEBI:74447"/>
        <dbReference type="EC" id="2.1.1.74"/>
    </reaction>
</comment>
<dbReference type="Pfam" id="PF01134">
    <property type="entry name" value="GIDA"/>
    <property type="match status" value="1"/>
</dbReference>
<dbReference type="OrthoDB" id="9803114at2"/>
<reference evidence="12 13" key="1">
    <citation type="submission" date="2017-07" db="EMBL/GenBank/DDBJ databases">
        <title>Complete genome sequence of Spiroplasma corruscae EC-1 (DSM 19793).</title>
        <authorList>
            <person name="Tsai Y.-M."/>
            <person name="Lo W.-S."/>
            <person name="Kuo C.-H."/>
        </authorList>
    </citation>
    <scope>NUCLEOTIDE SEQUENCE [LARGE SCALE GENOMIC DNA]</scope>
    <source>
        <strain evidence="12 13">EC-1</strain>
    </source>
</reference>
<evidence type="ECO:0000256" key="9">
    <source>
        <dbReference type="ARBA" id="ARBA00023027"/>
    </source>
</evidence>
<comment type="function">
    <text evidence="10">Catalyzes the folate-dependent formation of 5-methyl-uridine at position 54 (M-5-U54) in all tRNAs.</text>
</comment>
<feature type="binding site" evidence="10">
    <location>
        <begin position="9"/>
        <end position="14"/>
    </location>
    <ligand>
        <name>FAD</name>
        <dbReference type="ChEBI" id="CHEBI:57692"/>
    </ligand>
</feature>
<evidence type="ECO:0000256" key="1">
    <source>
        <dbReference type="ARBA" id="ARBA00001974"/>
    </source>
</evidence>
<keyword evidence="13" id="KW-1185">Reference proteome</keyword>
<dbReference type="GO" id="GO:0047151">
    <property type="term" value="F:tRNA (uracil(54)-C5)-methyltransferase activity, 5,10-methylenetetrahydrofolate-dependent"/>
    <property type="evidence" value="ECO:0007669"/>
    <property type="project" value="UniProtKB-UniRule"/>
</dbReference>
<protein>
    <recommendedName>
        <fullName evidence="10">Methylenetetrahydrofolate--tRNA-(uracil-5-)-methyltransferase TrmFO</fullName>
        <ecNumber evidence="10">2.1.1.74</ecNumber>
    </recommendedName>
    <alternativeName>
        <fullName evidence="10">Folate-dependent tRNA (uracil-5-)-methyltransferase</fullName>
    </alternativeName>
    <alternativeName>
        <fullName evidence="10">Folate-dependent tRNA(M-5-U54)-methyltransferase</fullName>
    </alternativeName>
</protein>
<organism evidence="12 13">
    <name type="scientific">Spiroplasma corruscae</name>
    <dbReference type="NCBI Taxonomy" id="216934"/>
    <lineage>
        <taxon>Bacteria</taxon>
        <taxon>Bacillati</taxon>
        <taxon>Mycoplasmatota</taxon>
        <taxon>Mollicutes</taxon>
        <taxon>Entomoplasmatales</taxon>
        <taxon>Spiroplasmataceae</taxon>
        <taxon>Spiroplasma</taxon>
    </lineage>
</organism>
<keyword evidence="4 10" id="KW-0285">Flavoprotein</keyword>
<dbReference type="SUPFAM" id="SSF51905">
    <property type="entry name" value="FAD/NAD(P)-binding domain"/>
    <property type="match status" value="1"/>
</dbReference>
<evidence type="ECO:0000256" key="6">
    <source>
        <dbReference type="ARBA" id="ARBA00022694"/>
    </source>
</evidence>